<dbReference type="RefSeq" id="XP_016757818.1">
    <property type="nucleotide sequence ID" value="XM_016907804.1"/>
</dbReference>
<keyword evidence="1" id="KW-0732">Signal</keyword>
<dbReference type="AlphaFoldDB" id="N1QF37"/>
<evidence type="ECO:0000313" key="2">
    <source>
        <dbReference type="EMBL" id="EMF09697.1"/>
    </source>
</evidence>
<accession>N1QF37</accession>
<evidence type="ECO:0000256" key="1">
    <source>
        <dbReference type="SAM" id="SignalP"/>
    </source>
</evidence>
<sequence>MHFTTLFAATCATLASALPFAQDDLTLDLTPGYFNVTDFTYGCSATCGWSLTISMGGAYDHHPSSLGNTVTISGGTTDNTDYVMMDMPSPVADTDVTTQVGAFIVKDTNLLKLKYVANYPSETAVYSFYGSTNVFAETSPEGAMQAKEFLVQEDLVEAIA</sequence>
<protein>
    <submittedName>
        <fullName evidence="2">Uncharacterized protein</fullName>
    </submittedName>
</protein>
<gene>
    <name evidence="2" type="ORF">SEPMUDRAFT_158802</name>
</gene>
<evidence type="ECO:0000313" key="3">
    <source>
        <dbReference type="Proteomes" id="UP000016931"/>
    </source>
</evidence>
<proteinExistence type="predicted"/>
<dbReference type="Proteomes" id="UP000016931">
    <property type="component" value="Unassembled WGS sequence"/>
</dbReference>
<feature type="chain" id="PRO_5004110266" evidence="1">
    <location>
        <begin position="18"/>
        <end position="160"/>
    </location>
</feature>
<dbReference type="GeneID" id="27904941"/>
<reference evidence="2 3" key="1">
    <citation type="journal article" date="2012" name="PLoS Pathog.">
        <title>Diverse lifestyles and strategies of plant pathogenesis encoded in the genomes of eighteen Dothideomycetes fungi.</title>
        <authorList>
            <person name="Ohm R.A."/>
            <person name="Feau N."/>
            <person name="Henrissat B."/>
            <person name="Schoch C.L."/>
            <person name="Horwitz B.A."/>
            <person name="Barry K.W."/>
            <person name="Condon B.J."/>
            <person name="Copeland A.C."/>
            <person name="Dhillon B."/>
            <person name="Glaser F."/>
            <person name="Hesse C.N."/>
            <person name="Kosti I."/>
            <person name="LaButti K."/>
            <person name="Lindquist E.A."/>
            <person name="Lucas S."/>
            <person name="Salamov A.A."/>
            <person name="Bradshaw R.E."/>
            <person name="Ciuffetti L."/>
            <person name="Hamelin R.C."/>
            <person name="Kema G.H.J."/>
            <person name="Lawrence C."/>
            <person name="Scott J.A."/>
            <person name="Spatafora J.W."/>
            <person name="Turgeon B.G."/>
            <person name="de Wit P.J.G.M."/>
            <person name="Zhong S."/>
            <person name="Goodwin S.B."/>
            <person name="Grigoriev I.V."/>
        </authorList>
    </citation>
    <scope>NUCLEOTIDE SEQUENCE [LARGE SCALE GENOMIC DNA]</scope>
    <source>
        <strain evidence="2 3">SO2202</strain>
    </source>
</reference>
<feature type="signal peptide" evidence="1">
    <location>
        <begin position="1"/>
        <end position="17"/>
    </location>
</feature>
<dbReference type="STRING" id="692275.N1QF37"/>
<name>N1QF37_SPHMS</name>
<keyword evidence="3" id="KW-1185">Reference proteome</keyword>
<dbReference type="HOGENOM" id="CLU_122012_0_0_1"/>
<dbReference type="EMBL" id="KB456269">
    <property type="protein sequence ID" value="EMF09697.1"/>
    <property type="molecule type" value="Genomic_DNA"/>
</dbReference>
<organism evidence="2 3">
    <name type="scientific">Sphaerulina musiva (strain SO2202)</name>
    <name type="common">Poplar stem canker fungus</name>
    <name type="synonym">Septoria musiva</name>
    <dbReference type="NCBI Taxonomy" id="692275"/>
    <lineage>
        <taxon>Eukaryota</taxon>
        <taxon>Fungi</taxon>
        <taxon>Dikarya</taxon>
        <taxon>Ascomycota</taxon>
        <taxon>Pezizomycotina</taxon>
        <taxon>Dothideomycetes</taxon>
        <taxon>Dothideomycetidae</taxon>
        <taxon>Mycosphaerellales</taxon>
        <taxon>Mycosphaerellaceae</taxon>
        <taxon>Sphaerulina</taxon>
    </lineage>
</organism>